<evidence type="ECO:0000256" key="2">
    <source>
        <dbReference type="SAM" id="Phobius"/>
    </source>
</evidence>
<evidence type="ECO:0000256" key="1">
    <source>
        <dbReference type="SAM" id="MobiDB-lite"/>
    </source>
</evidence>
<dbReference type="InterPro" id="IPR021741">
    <property type="entry name" value="DUF3311"/>
</dbReference>
<dbReference type="Pfam" id="PF11755">
    <property type="entry name" value="DUF3311"/>
    <property type="match status" value="1"/>
</dbReference>
<gene>
    <name evidence="3" type="ORF">B1H18_32435</name>
</gene>
<evidence type="ECO:0000313" key="4">
    <source>
        <dbReference type="Proteomes" id="UP000190539"/>
    </source>
</evidence>
<keyword evidence="4" id="KW-1185">Reference proteome</keyword>
<evidence type="ECO:0008006" key="5">
    <source>
        <dbReference type="Google" id="ProtNLM"/>
    </source>
</evidence>
<evidence type="ECO:0000313" key="3">
    <source>
        <dbReference type="EMBL" id="OON71804.1"/>
    </source>
</evidence>
<dbReference type="Proteomes" id="UP000190539">
    <property type="component" value="Unassembled WGS sequence"/>
</dbReference>
<dbReference type="STRING" id="83656.B1H18_32435"/>
<keyword evidence="2" id="KW-0472">Membrane</keyword>
<sequence length="96" mass="9841">MRRPALWLLLVPVVLYGLAPFVANSVEPRVLGVPFLLAWVIGATLVSPLVIWLVARLDPAYRAGAAEPLAVDDAGDPGTSASDGPEAPGAAAGGTR</sequence>
<feature type="transmembrane region" description="Helical" evidence="2">
    <location>
        <begin position="35"/>
        <end position="55"/>
    </location>
</feature>
<name>A0A1V4A0G2_9ACTN</name>
<comment type="caution">
    <text evidence="3">The sequence shown here is derived from an EMBL/GenBank/DDBJ whole genome shotgun (WGS) entry which is preliminary data.</text>
</comment>
<keyword evidence="2" id="KW-0812">Transmembrane</keyword>
<protein>
    <recommendedName>
        <fullName evidence="5">DUF3311 domain-containing protein</fullName>
    </recommendedName>
</protein>
<proteinExistence type="predicted"/>
<dbReference type="EMBL" id="MVFC01000048">
    <property type="protein sequence ID" value="OON71804.1"/>
    <property type="molecule type" value="Genomic_DNA"/>
</dbReference>
<organism evidence="3 4">
    <name type="scientific">Streptomyces tsukubensis</name>
    <dbReference type="NCBI Taxonomy" id="83656"/>
    <lineage>
        <taxon>Bacteria</taxon>
        <taxon>Bacillati</taxon>
        <taxon>Actinomycetota</taxon>
        <taxon>Actinomycetes</taxon>
        <taxon>Kitasatosporales</taxon>
        <taxon>Streptomycetaceae</taxon>
        <taxon>Streptomyces</taxon>
    </lineage>
</organism>
<dbReference type="AlphaFoldDB" id="A0A1V4A0G2"/>
<accession>A0A1V4A0G2</accession>
<feature type="region of interest" description="Disordered" evidence="1">
    <location>
        <begin position="72"/>
        <end position="96"/>
    </location>
</feature>
<keyword evidence="2" id="KW-1133">Transmembrane helix</keyword>
<reference evidence="3 4" key="1">
    <citation type="submission" date="2017-02" db="EMBL/GenBank/DDBJ databases">
        <title>Draft Genome Sequence of Streptomyces tsukubaensis F601, a Producer of the immunosuppressant tacrolimus FK506.</title>
        <authorList>
            <person name="Zong G."/>
            <person name="Zhong C."/>
            <person name="Fu J."/>
            <person name="Qin R."/>
            <person name="Cao G."/>
        </authorList>
    </citation>
    <scope>NUCLEOTIDE SEQUENCE [LARGE SCALE GENOMIC DNA]</scope>
    <source>
        <strain evidence="3 4">F601</strain>
    </source>
</reference>